<protein>
    <recommendedName>
        <fullName evidence="4">DUF3618 domain-containing protein</fullName>
    </recommendedName>
</protein>
<reference evidence="2 3" key="1">
    <citation type="submission" date="2024-03" db="EMBL/GenBank/DDBJ databases">
        <title>Natural products discovery in diverse microorganisms through a two-stage MS feature dereplication strategy.</title>
        <authorList>
            <person name="Zhang R."/>
        </authorList>
    </citation>
    <scope>NUCLEOTIDE SEQUENCE [LARGE SCALE GENOMIC DNA]</scope>
    <source>
        <strain evidence="2 3">18930</strain>
    </source>
</reference>
<evidence type="ECO:0000256" key="1">
    <source>
        <dbReference type="SAM" id="Phobius"/>
    </source>
</evidence>
<keyword evidence="3" id="KW-1185">Reference proteome</keyword>
<keyword evidence="1" id="KW-0812">Transmembrane</keyword>
<dbReference type="Proteomes" id="UP001432000">
    <property type="component" value="Chromosome"/>
</dbReference>
<gene>
    <name evidence="2" type="ORF">WDS16_02415</name>
</gene>
<keyword evidence="1" id="KW-1133">Transmembrane helix</keyword>
<name>A0ABZ2PJR7_9NOCA</name>
<dbReference type="EMBL" id="CP147846">
    <property type="protein sequence ID" value="WXG69435.1"/>
    <property type="molecule type" value="Genomic_DNA"/>
</dbReference>
<evidence type="ECO:0000313" key="3">
    <source>
        <dbReference type="Proteomes" id="UP001432000"/>
    </source>
</evidence>
<organism evidence="2 3">
    <name type="scientific">Rhodococcus sovatensis</name>
    <dbReference type="NCBI Taxonomy" id="1805840"/>
    <lineage>
        <taxon>Bacteria</taxon>
        <taxon>Bacillati</taxon>
        <taxon>Actinomycetota</taxon>
        <taxon>Actinomycetes</taxon>
        <taxon>Mycobacteriales</taxon>
        <taxon>Nocardiaceae</taxon>
        <taxon>Rhodococcus</taxon>
    </lineage>
</organism>
<keyword evidence="1" id="KW-0472">Membrane</keyword>
<evidence type="ECO:0008006" key="4">
    <source>
        <dbReference type="Google" id="ProtNLM"/>
    </source>
</evidence>
<feature type="transmembrane region" description="Helical" evidence="1">
    <location>
        <begin position="58"/>
        <end position="76"/>
    </location>
</feature>
<accession>A0ABZ2PJR7</accession>
<proteinExistence type="predicted"/>
<sequence>MNENHASSESTSAEQQRAEIADTVSTLAAKADIPARVSNEAVFQTTRATNAAQQHPSAVAGIVGAVVAGIVVTVVLRRKHAKKVWR</sequence>
<dbReference type="RefSeq" id="WP_338890217.1">
    <property type="nucleotide sequence ID" value="NZ_CP147846.1"/>
</dbReference>
<evidence type="ECO:0000313" key="2">
    <source>
        <dbReference type="EMBL" id="WXG69435.1"/>
    </source>
</evidence>